<reference evidence="10" key="2">
    <citation type="submission" date="2016-01" db="EMBL/GenBank/DDBJ databases">
        <title>Draft Genome Sequence of Paenibacillus amylolyticus Heshi-A3 that Was Isolated from Fermented Rice Bran with Aging Salted Mackerel, Which Was Named Heshiko as Traditional Fermented Seafood in Japan.</title>
        <authorList>
            <person name="Akuzawa S."/>
            <person name="Nakagawa J."/>
            <person name="Kanekatsu T."/>
            <person name="Kubota E."/>
            <person name="Ohtake R."/>
            <person name="Suzuki T."/>
            <person name="Kanesaki Y."/>
        </authorList>
    </citation>
    <scope>NUCLEOTIDE SEQUENCE [LARGE SCALE GENOMIC DNA]</scope>
    <source>
        <strain evidence="10">Heshi-A3</strain>
    </source>
</reference>
<protein>
    <submittedName>
        <fullName evidence="9">Transcriptional regulator</fullName>
    </submittedName>
</protein>
<keyword evidence="3" id="KW-0032">Aminotransferase</keyword>
<keyword evidence="5" id="KW-0805">Transcription regulation</keyword>
<comment type="cofactor">
    <cofactor evidence="1">
        <name>pyridoxal 5'-phosphate</name>
        <dbReference type="ChEBI" id="CHEBI:597326"/>
    </cofactor>
</comment>
<evidence type="ECO:0000256" key="7">
    <source>
        <dbReference type="ARBA" id="ARBA00023163"/>
    </source>
</evidence>
<dbReference type="SUPFAM" id="SSF46785">
    <property type="entry name" value="Winged helix' DNA-binding domain"/>
    <property type="match status" value="1"/>
</dbReference>
<dbReference type="CDD" id="cd00609">
    <property type="entry name" value="AAT_like"/>
    <property type="match status" value="1"/>
</dbReference>
<evidence type="ECO:0000256" key="4">
    <source>
        <dbReference type="ARBA" id="ARBA00022898"/>
    </source>
</evidence>
<evidence type="ECO:0000259" key="8">
    <source>
        <dbReference type="PROSITE" id="PS50949"/>
    </source>
</evidence>
<evidence type="ECO:0000256" key="2">
    <source>
        <dbReference type="ARBA" id="ARBA00005384"/>
    </source>
</evidence>
<evidence type="ECO:0000256" key="3">
    <source>
        <dbReference type="ARBA" id="ARBA00022576"/>
    </source>
</evidence>
<dbReference type="InterPro" id="IPR015421">
    <property type="entry name" value="PyrdxlP-dep_Trfase_major"/>
</dbReference>
<proteinExistence type="inferred from homology"/>
<evidence type="ECO:0000256" key="5">
    <source>
        <dbReference type="ARBA" id="ARBA00023015"/>
    </source>
</evidence>
<keyword evidence="4" id="KW-0663">Pyridoxal phosphate</keyword>
<dbReference type="Proteomes" id="UP000069697">
    <property type="component" value="Unassembled WGS sequence"/>
</dbReference>
<gene>
    <name evidence="9" type="ORF">PAHA3_1985</name>
</gene>
<dbReference type="InterPro" id="IPR000524">
    <property type="entry name" value="Tscrpt_reg_HTH_GntR"/>
</dbReference>
<dbReference type="Pfam" id="PF00155">
    <property type="entry name" value="Aminotran_1_2"/>
    <property type="match status" value="1"/>
</dbReference>
<dbReference type="PANTHER" id="PTHR46577">
    <property type="entry name" value="HTH-TYPE TRANSCRIPTIONAL REGULATORY PROTEIN GABR"/>
    <property type="match status" value="1"/>
</dbReference>
<dbReference type="PRINTS" id="PR00035">
    <property type="entry name" value="HTHGNTR"/>
</dbReference>
<keyword evidence="6" id="KW-0238">DNA-binding</keyword>
<dbReference type="Pfam" id="PF00392">
    <property type="entry name" value="GntR"/>
    <property type="match status" value="1"/>
</dbReference>
<dbReference type="Gene3D" id="3.40.640.10">
    <property type="entry name" value="Type I PLP-dependent aspartate aminotransferase-like (Major domain)"/>
    <property type="match status" value="1"/>
</dbReference>
<evidence type="ECO:0000256" key="6">
    <source>
        <dbReference type="ARBA" id="ARBA00023125"/>
    </source>
</evidence>
<evidence type="ECO:0000256" key="1">
    <source>
        <dbReference type="ARBA" id="ARBA00001933"/>
    </source>
</evidence>
<dbReference type="GO" id="GO:0008483">
    <property type="term" value="F:transaminase activity"/>
    <property type="evidence" value="ECO:0007669"/>
    <property type="project" value="UniProtKB-KW"/>
</dbReference>
<dbReference type="AlphaFoldDB" id="A0A100VLE1"/>
<dbReference type="PANTHER" id="PTHR46577:SF1">
    <property type="entry name" value="HTH-TYPE TRANSCRIPTIONAL REGULATORY PROTEIN GABR"/>
    <property type="match status" value="1"/>
</dbReference>
<dbReference type="InterPro" id="IPR004839">
    <property type="entry name" value="Aminotransferase_I/II_large"/>
</dbReference>
<dbReference type="PROSITE" id="PS50949">
    <property type="entry name" value="HTH_GNTR"/>
    <property type="match status" value="1"/>
</dbReference>
<dbReference type="SMART" id="SM00345">
    <property type="entry name" value="HTH_GNTR"/>
    <property type="match status" value="1"/>
</dbReference>
<dbReference type="GO" id="GO:0003677">
    <property type="term" value="F:DNA binding"/>
    <property type="evidence" value="ECO:0007669"/>
    <property type="project" value="UniProtKB-KW"/>
</dbReference>
<feature type="domain" description="HTH gntR-type" evidence="8">
    <location>
        <begin position="15"/>
        <end position="83"/>
    </location>
</feature>
<accession>A0A100VLE1</accession>
<dbReference type="InterPro" id="IPR051446">
    <property type="entry name" value="HTH_trans_reg/aminotransferase"/>
</dbReference>
<dbReference type="GO" id="GO:0003700">
    <property type="term" value="F:DNA-binding transcription factor activity"/>
    <property type="evidence" value="ECO:0007669"/>
    <property type="project" value="InterPro"/>
</dbReference>
<comment type="caution">
    <text evidence="9">The sequence shown here is derived from an EMBL/GenBank/DDBJ whole genome shotgun (WGS) entry which is preliminary data.</text>
</comment>
<evidence type="ECO:0000313" key="10">
    <source>
        <dbReference type="Proteomes" id="UP000069697"/>
    </source>
</evidence>
<dbReference type="RefSeq" id="WP_062834546.1">
    <property type="nucleotide sequence ID" value="NZ_BCNV01000001.1"/>
</dbReference>
<dbReference type="InterPro" id="IPR036390">
    <property type="entry name" value="WH_DNA-bd_sf"/>
</dbReference>
<comment type="similarity">
    <text evidence="2">In the C-terminal section; belongs to the class-I pyridoxal-phosphate-dependent aminotransferase family.</text>
</comment>
<organism evidence="9 10">
    <name type="scientific">Paenibacillus amylolyticus</name>
    <dbReference type="NCBI Taxonomy" id="1451"/>
    <lineage>
        <taxon>Bacteria</taxon>
        <taxon>Bacillati</taxon>
        <taxon>Bacillota</taxon>
        <taxon>Bacilli</taxon>
        <taxon>Bacillales</taxon>
        <taxon>Paenibacillaceae</taxon>
        <taxon>Paenibacillus</taxon>
    </lineage>
</organism>
<name>A0A100VLE1_PAEAM</name>
<dbReference type="SUPFAM" id="SSF53383">
    <property type="entry name" value="PLP-dependent transferases"/>
    <property type="match status" value="1"/>
</dbReference>
<reference evidence="9 10" key="1">
    <citation type="journal article" date="2016" name="Genome Announc.">
        <title>Draft Genome Sequence of Paenibacillus amylolyticus Heshi-A3, Isolated from Fermented Rice Bran in a Japanese Fermented Seafood Dish.</title>
        <authorList>
            <person name="Akuzawa S."/>
            <person name="Nagaoka J."/>
            <person name="Kanekatsu M."/>
            <person name="Kubota E."/>
            <person name="Ohtake R."/>
            <person name="Suzuki T."/>
            <person name="Kanesaki Y."/>
        </authorList>
    </citation>
    <scope>NUCLEOTIDE SEQUENCE [LARGE SCALE GENOMIC DNA]</scope>
    <source>
        <strain evidence="9 10">Heshi-A3</strain>
    </source>
</reference>
<dbReference type="GO" id="GO:0030170">
    <property type="term" value="F:pyridoxal phosphate binding"/>
    <property type="evidence" value="ECO:0007669"/>
    <property type="project" value="InterPro"/>
</dbReference>
<dbReference type="Gene3D" id="1.10.10.10">
    <property type="entry name" value="Winged helix-like DNA-binding domain superfamily/Winged helix DNA-binding domain"/>
    <property type="match status" value="1"/>
</dbReference>
<dbReference type="CDD" id="cd07377">
    <property type="entry name" value="WHTH_GntR"/>
    <property type="match status" value="1"/>
</dbReference>
<dbReference type="EMBL" id="BCNV01000001">
    <property type="protein sequence ID" value="GAS81911.1"/>
    <property type="molecule type" value="Genomic_DNA"/>
</dbReference>
<evidence type="ECO:0000313" key="9">
    <source>
        <dbReference type="EMBL" id="GAS81911.1"/>
    </source>
</evidence>
<sequence length="496" mass="56460">MQFHVAYSSYLNRKYTKMKALYHAIRDAIHEGNLIHGEKLPSTRELAATYHISRGTVNQVYDTLTAQGYIQSEHGRGTFVAYQLDLSNDSSTVKACNHHLSAWGNRIQQFEQLTTQRNAQTNAPTHDSRMDRNEVIDFSKYQPDLSKFPYDEWNNRLYAEIRQREHHLETTSAMVSSTGDPRLREAIAAYLRRMRGIQVDPDHIAVTAGSMQAIALLTQLLADPGDHVVTESPCYVGISKAILAAGAQLIEANLDGQGVVPQDWEARMLFVTPSRQFPTGEMLSLERRQTLLDWAHRHDAMIVEDDYDSEFRYRGMHVEPLKTLDKAGRVIYLGSFTKTLPFEVRLGFVVLPPTLADTFRKAQALYEPRPVNLIEQRALAAFMTSGQYERHLRRMNRLYSRKFDLLLKLLNKQLSTWFDWVENEAGLHVFGWWRGNVSTYEAFRASAKSQGVVYSEVSSSTSVGTKYGIYLSFAHLSDEQLQEGVSRLKNAVTASL</sequence>
<dbReference type="InterPro" id="IPR015424">
    <property type="entry name" value="PyrdxlP-dep_Trfase"/>
</dbReference>
<dbReference type="InterPro" id="IPR036388">
    <property type="entry name" value="WH-like_DNA-bd_sf"/>
</dbReference>
<keyword evidence="3" id="KW-0808">Transferase</keyword>
<keyword evidence="7" id="KW-0804">Transcription</keyword>